<dbReference type="Proteomes" id="UP000823847">
    <property type="component" value="Unassembled WGS sequence"/>
</dbReference>
<gene>
    <name evidence="1" type="ORF">H9848_01115</name>
</gene>
<dbReference type="AlphaFoldDB" id="A0A9D2BPU1"/>
<reference evidence="1" key="1">
    <citation type="journal article" date="2021" name="PeerJ">
        <title>Extensive microbial diversity within the chicken gut microbiome revealed by metagenomics and culture.</title>
        <authorList>
            <person name="Gilroy R."/>
            <person name="Ravi A."/>
            <person name="Getino M."/>
            <person name="Pursley I."/>
            <person name="Horton D.L."/>
            <person name="Alikhan N.F."/>
            <person name="Baker D."/>
            <person name="Gharbi K."/>
            <person name="Hall N."/>
            <person name="Watson M."/>
            <person name="Adriaenssens E.M."/>
            <person name="Foster-Nyarko E."/>
            <person name="Jarju S."/>
            <person name="Secka A."/>
            <person name="Antonio M."/>
            <person name="Oren A."/>
            <person name="Chaudhuri R.R."/>
            <person name="La Ragione R."/>
            <person name="Hildebrand F."/>
            <person name="Pallen M.J."/>
        </authorList>
    </citation>
    <scope>NUCLEOTIDE SEQUENCE</scope>
    <source>
        <strain evidence="1">ChiHecec2B26-12326</strain>
    </source>
</reference>
<organism evidence="1 2">
    <name type="scientific">Candidatus Parabacteroides intestinigallinarum</name>
    <dbReference type="NCBI Taxonomy" id="2838722"/>
    <lineage>
        <taxon>Bacteria</taxon>
        <taxon>Pseudomonadati</taxon>
        <taxon>Bacteroidota</taxon>
        <taxon>Bacteroidia</taxon>
        <taxon>Bacteroidales</taxon>
        <taxon>Tannerellaceae</taxon>
        <taxon>Parabacteroides</taxon>
    </lineage>
</organism>
<sequence>MSTLGIDTLRVNIFKELVNLDRDQLQRVSDFIATLGVKKEREYAMPTELLESVLDYTMRVAEENGALYSTEQAFDQVDKRLGWK</sequence>
<reference evidence="1" key="2">
    <citation type="submission" date="2021-04" db="EMBL/GenBank/DDBJ databases">
        <authorList>
            <person name="Gilroy R."/>
        </authorList>
    </citation>
    <scope>NUCLEOTIDE SEQUENCE</scope>
    <source>
        <strain evidence="1">ChiHecec2B26-12326</strain>
    </source>
</reference>
<proteinExistence type="predicted"/>
<name>A0A9D2BPU1_9BACT</name>
<protein>
    <submittedName>
        <fullName evidence="1">Uncharacterized protein</fullName>
    </submittedName>
</protein>
<accession>A0A9D2BPU1</accession>
<comment type="caution">
    <text evidence="1">The sequence shown here is derived from an EMBL/GenBank/DDBJ whole genome shotgun (WGS) entry which is preliminary data.</text>
</comment>
<evidence type="ECO:0000313" key="1">
    <source>
        <dbReference type="EMBL" id="HIX85198.1"/>
    </source>
</evidence>
<evidence type="ECO:0000313" key="2">
    <source>
        <dbReference type="Proteomes" id="UP000823847"/>
    </source>
</evidence>
<dbReference type="EMBL" id="DXEN01000007">
    <property type="protein sequence ID" value="HIX85198.1"/>
    <property type="molecule type" value="Genomic_DNA"/>
</dbReference>